<keyword evidence="1" id="KW-0472">Membrane</keyword>
<keyword evidence="1" id="KW-1133">Transmembrane helix</keyword>
<evidence type="ECO:0000313" key="2">
    <source>
        <dbReference type="EMBL" id="SLN74470.1"/>
    </source>
</evidence>
<gene>
    <name evidence="2" type="ORF">PSM7751_04158</name>
</gene>
<reference evidence="2 3" key="1">
    <citation type="submission" date="2017-03" db="EMBL/GenBank/DDBJ databases">
        <authorList>
            <person name="Afonso C.L."/>
            <person name="Miller P.J."/>
            <person name="Scott M.A."/>
            <person name="Spackman E."/>
            <person name="Goraichik I."/>
            <person name="Dimitrov K.M."/>
            <person name="Suarez D.L."/>
            <person name="Swayne D.E."/>
        </authorList>
    </citation>
    <scope>NUCLEOTIDE SEQUENCE [LARGE SCALE GENOMIC DNA]</scope>
    <source>
        <strain evidence="2 3">CECT 7751</strain>
    </source>
</reference>
<name>A0A1X7AAT6_9RHOB</name>
<dbReference type="EMBL" id="FWFN01000012">
    <property type="protein sequence ID" value="SLN74470.1"/>
    <property type="molecule type" value="Genomic_DNA"/>
</dbReference>
<feature type="transmembrane region" description="Helical" evidence="1">
    <location>
        <begin position="12"/>
        <end position="30"/>
    </location>
</feature>
<feature type="transmembrane region" description="Helical" evidence="1">
    <location>
        <begin position="98"/>
        <end position="120"/>
    </location>
</feature>
<evidence type="ECO:0000313" key="3">
    <source>
        <dbReference type="Proteomes" id="UP000193963"/>
    </source>
</evidence>
<proteinExistence type="predicted"/>
<accession>A0A1X7AAT6</accession>
<dbReference type="AlphaFoldDB" id="A0A1X7AAT6"/>
<protein>
    <submittedName>
        <fullName evidence="2">Uncharacterized protein</fullName>
    </submittedName>
</protein>
<organism evidence="2 3">
    <name type="scientific">Pseudooceanicola marinus</name>
    <dbReference type="NCBI Taxonomy" id="396013"/>
    <lineage>
        <taxon>Bacteria</taxon>
        <taxon>Pseudomonadati</taxon>
        <taxon>Pseudomonadota</taxon>
        <taxon>Alphaproteobacteria</taxon>
        <taxon>Rhodobacterales</taxon>
        <taxon>Paracoccaceae</taxon>
        <taxon>Pseudooceanicola</taxon>
    </lineage>
</organism>
<dbReference type="RefSeq" id="WP_085890169.1">
    <property type="nucleotide sequence ID" value="NZ_FWFN01000012.1"/>
</dbReference>
<feature type="transmembrane region" description="Helical" evidence="1">
    <location>
        <begin position="60"/>
        <end position="78"/>
    </location>
</feature>
<evidence type="ECO:0000256" key="1">
    <source>
        <dbReference type="SAM" id="Phobius"/>
    </source>
</evidence>
<feature type="transmembrane region" description="Helical" evidence="1">
    <location>
        <begin position="36"/>
        <end position="53"/>
    </location>
</feature>
<dbReference type="Proteomes" id="UP000193963">
    <property type="component" value="Unassembled WGS sequence"/>
</dbReference>
<keyword evidence="3" id="KW-1185">Reference proteome</keyword>
<sequence length="134" mass="13987">MTDSDRTWSGAAALAVTYLGVPPVAVLHSSHSPAQAAGYAGVMALLLLAALLWPTGGQRLVALGAYAIGLLVTLRVLAALDLRMLRLIEGTKSSQETFLSLAGITLLTGYLALVAGALAWNMGLPRRRPQPPRA</sequence>
<keyword evidence="1" id="KW-0812">Transmembrane</keyword>